<dbReference type="EMBL" id="DUGC01000044">
    <property type="protein sequence ID" value="HIH09514.1"/>
    <property type="molecule type" value="Genomic_DNA"/>
</dbReference>
<organism evidence="7 8">
    <name type="scientific">Candidatus Iainarchaeum sp</name>
    <dbReference type="NCBI Taxonomy" id="3101447"/>
    <lineage>
        <taxon>Archaea</taxon>
        <taxon>Candidatus Iainarchaeota</taxon>
        <taxon>Candidatus Iainarchaeia</taxon>
        <taxon>Candidatus Iainarchaeales</taxon>
        <taxon>Candidatus Iainarchaeaceae</taxon>
        <taxon>Candidatus Iainarchaeum</taxon>
    </lineage>
</organism>
<name>A0A7J4IXF1_9ARCH</name>
<dbReference type="GO" id="GO:0016020">
    <property type="term" value="C:membrane"/>
    <property type="evidence" value="ECO:0007669"/>
    <property type="project" value="UniProtKB-SubCell"/>
</dbReference>
<dbReference type="PANTHER" id="PTHR13353">
    <property type="entry name" value="TRANSMEMBRANE PROTEIN 19"/>
    <property type="match status" value="1"/>
</dbReference>
<feature type="transmembrane region" description="Helical" evidence="6">
    <location>
        <begin position="134"/>
        <end position="157"/>
    </location>
</feature>
<keyword evidence="4 6" id="KW-1133">Transmembrane helix</keyword>
<feature type="transmembrane region" description="Helical" evidence="6">
    <location>
        <begin position="33"/>
        <end position="54"/>
    </location>
</feature>
<evidence type="ECO:0000256" key="3">
    <source>
        <dbReference type="ARBA" id="ARBA00022692"/>
    </source>
</evidence>
<keyword evidence="3 6" id="KW-0812">Transmembrane</keyword>
<sequence>MAVLAVLMGFSLFVNYAKVLSLTGIITANIVGILGFLLGGIAAFATLLLFYIAGESATRIPKKSSRHEQRTHSNIIGNCAAAILSLALGSAFGFFGAISSALADTLSSEIGILSKGNPVLITTLREAEKGTDGAISPLGLAAAMIGAAIIGAAYYFMLGNNATMSIIIIIAGFLGSIMDSVLGATLQARGVLDNNTVNIAANLFGAAIALGLAALA</sequence>
<evidence type="ECO:0000256" key="5">
    <source>
        <dbReference type="ARBA" id="ARBA00023136"/>
    </source>
</evidence>
<comment type="similarity">
    <text evidence="2">Belongs to the TMEM19 family.</text>
</comment>
<evidence type="ECO:0000313" key="7">
    <source>
        <dbReference type="EMBL" id="HIH09514.1"/>
    </source>
</evidence>
<feature type="transmembrane region" description="Helical" evidence="6">
    <location>
        <begin position="164"/>
        <end position="184"/>
    </location>
</feature>
<feature type="transmembrane region" description="Helical" evidence="6">
    <location>
        <begin position="196"/>
        <end position="215"/>
    </location>
</feature>
<evidence type="ECO:0000313" key="8">
    <source>
        <dbReference type="Proteomes" id="UP000565078"/>
    </source>
</evidence>
<comment type="subcellular location">
    <subcellularLocation>
        <location evidence="1">Membrane</location>
        <topology evidence="1">Multi-pass membrane protein</topology>
    </subcellularLocation>
</comment>
<keyword evidence="5 6" id="KW-0472">Membrane</keyword>
<accession>A0A7J4IXF1</accession>
<evidence type="ECO:0000256" key="1">
    <source>
        <dbReference type="ARBA" id="ARBA00004141"/>
    </source>
</evidence>
<protein>
    <submittedName>
        <fullName evidence="7">DUF92 domain-containing protein</fullName>
    </submittedName>
</protein>
<dbReference type="AlphaFoldDB" id="A0A7J4IXF1"/>
<feature type="transmembrane region" description="Helical" evidence="6">
    <location>
        <begin position="75"/>
        <end position="98"/>
    </location>
</feature>
<proteinExistence type="inferred from homology"/>
<dbReference type="InterPro" id="IPR002794">
    <property type="entry name" value="DUF92_TMEM19"/>
</dbReference>
<evidence type="ECO:0000256" key="4">
    <source>
        <dbReference type="ARBA" id="ARBA00022989"/>
    </source>
</evidence>
<dbReference type="Proteomes" id="UP000565078">
    <property type="component" value="Unassembled WGS sequence"/>
</dbReference>
<comment type="caution">
    <text evidence="7">The sequence shown here is derived from an EMBL/GenBank/DDBJ whole genome shotgun (WGS) entry which is preliminary data.</text>
</comment>
<reference evidence="8" key="1">
    <citation type="journal article" date="2020" name="bioRxiv">
        <title>A rank-normalized archaeal taxonomy based on genome phylogeny resolves widespread incomplete and uneven classifications.</title>
        <authorList>
            <person name="Rinke C."/>
            <person name="Chuvochina M."/>
            <person name="Mussig A.J."/>
            <person name="Chaumeil P.-A."/>
            <person name="Waite D.W."/>
            <person name="Whitman W.B."/>
            <person name="Parks D.H."/>
            <person name="Hugenholtz P."/>
        </authorList>
    </citation>
    <scope>NUCLEOTIDE SEQUENCE [LARGE SCALE GENOMIC DNA]</scope>
</reference>
<dbReference type="Pfam" id="PF01940">
    <property type="entry name" value="DUF92"/>
    <property type="match status" value="1"/>
</dbReference>
<gene>
    <name evidence="7" type="ORF">HA254_02480</name>
</gene>
<evidence type="ECO:0000256" key="6">
    <source>
        <dbReference type="SAM" id="Phobius"/>
    </source>
</evidence>
<dbReference type="PANTHER" id="PTHR13353:SF5">
    <property type="entry name" value="TRANSMEMBRANE PROTEIN 19"/>
    <property type="match status" value="1"/>
</dbReference>
<evidence type="ECO:0000256" key="2">
    <source>
        <dbReference type="ARBA" id="ARBA00009012"/>
    </source>
</evidence>